<evidence type="ECO:0000313" key="16">
    <source>
        <dbReference type="EMBL" id="MET4579140.1"/>
    </source>
</evidence>
<gene>
    <name evidence="16" type="ORF">ABIE13_004263</name>
</gene>
<dbReference type="SUPFAM" id="SSF81342">
    <property type="entry name" value="Transmembrane di-heme cytochromes"/>
    <property type="match status" value="1"/>
</dbReference>
<dbReference type="Pfam" id="PF01292">
    <property type="entry name" value="Ni_hydr_CYTB"/>
    <property type="match status" value="1"/>
</dbReference>
<dbReference type="Proteomes" id="UP001549320">
    <property type="component" value="Unassembled WGS sequence"/>
</dbReference>
<evidence type="ECO:0000256" key="14">
    <source>
        <dbReference type="SAM" id="Phobius"/>
    </source>
</evidence>
<dbReference type="InterPro" id="IPR016174">
    <property type="entry name" value="Di-haem_cyt_TM"/>
</dbReference>
<feature type="compositionally biased region" description="Low complexity" evidence="13">
    <location>
        <begin position="16"/>
        <end position="27"/>
    </location>
</feature>
<keyword evidence="6 14" id="KW-0812">Transmembrane</keyword>
<evidence type="ECO:0000256" key="7">
    <source>
        <dbReference type="ARBA" id="ARBA00022723"/>
    </source>
</evidence>
<comment type="cofactor">
    <cofactor evidence="1">
        <name>heme b</name>
        <dbReference type="ChEBI" id="CHEBI:60344"/>
    </cofactor>
</comment>
<evidence type="ECO:0000256" key="12">
    <source>
        <dbReference type="ARBA" id="ARBA00037975"/>
    </source>
</evidence>
<keyword evidence="4" id="KW-1003">Cell membrane</keyword>
<keyword evidence="9 14" id="KW-1133">Transmembrane helix</keyword>
<feature type="region of interest" description="Disordered" evidence="13">
    <location>
        <begin position="1"/>
        <end position="27"/>
    </location>
</feature>
<protein>
    <submittedName>
        <fullName evidence="16">Cytochrome b561</fullName>
    </submittedName>
</protein>
<evidence type="ECO:0000256" key="2">
    <source>
        <dbReference type="ARBA" id="ARBA00004651"/>
    </source>
</evidence>
<evidence type="ECO:0000256" key="11">
    <source>
        <dbReference type="ARBA" id="ARBA00023136"/>
    </source>
</evidence>
<dbReference type="EMBL" id="JBEPSH010000008">
    <property type="protein sequence ID" value="MET4579140.1"/>
    <property type="molecule type" value="Genomic_DNA"/>
</dbReference>
<evidence type="ECO:0000256" key="8">
    <source>
        <dbReference type="ARBA" id="ARBA00022982"/>
    </source>
</evidence>
<comment type="caution">
    <text evidence="16">The sequence shown here is derived from an EMBL/GenBank/DDBJ whole genome shotgun (WGS) entry which is preliminary data.</text>
</comment>
<accession>A0ABV2QDQ1</accession>
<sequence>MEPTLRGYVSARSEKSSPVSSSPSPSSRYSTVAIAFHWLLALALIGVFCVGLYMTGLSFSPAKLKLFNWHKWAGVTILFLTVLRLLWRLTHRPPPLPETIANSMPTWQRMAHHGTHYLLYVLFFAVPLIGWAYSSAAGFPVVLFGAWPLPDLLSVDKAFAEAIKPWHRLAAFTLAGLVLLHVAAALKHHLMDRDGLLARIGLGKAS</sequence>
<feature type="transmembrane region" description="Helical" evidence="14">
    <location>
        <begin position="166"/>
        <end position="186"/>
    </location>
</feature>
<dbReference type="PANTHER" id="PTHR30529">
    <property type="entry name" value="CYTOCHROME B561"/>
    <property type="match status" value="1"/>
</dbReference>
<name>A0ABV2QDQ1_9BURK</name>
<keyword evidence="3" id="KW-0813">Transport</keyword>
<dbReference type="Gene3D" id="1.20.950.20">
    <property type="entry name" value="Transmembrane di-heme cytochromes, Chain C"/>
    <property type="match status" value="1"/>
</dbReference>
<feature type="domain" description="Cytochrome b561 bacterial/Ni-hydrogenase" evidence="15">
    <location>
        <begin position="28"/>
        <end position="200"/>
    </location>
</feature>
<evidence type="ECO:0000256" key="1">
    <source>
        <dbReference type="ARBA" id="ARBA00001970"/>
    </source>
</evidence>
<evidence type="ECO:0000259" key="15">
    <source>
        <dbReference type="Pfam" id="PF01292"/>
    </source>
</evidence>
<keyword evidence="8" id="KW-0249">Electron transport</keyword>
<dbReference type="PANTHER" id="PTHR30529:SF1">
    <property type="entry name" value="CYTOCHROME B561 HOMOLOG 2"/>
    <property type="match status" value="1"/>
</dbReference>
<dbReference type="InterPro" id="IPR011577">
    <property type="entry name" value="Cyt_b561_bac/Ni-Hgenase"/>
</dbReference>
<keyword evidence="17" id="KW-1185">Reference proteome</keyword>
<evidence type="ECO:0000256" key="6">
    <source>
        <dbReference type="ARBA" id="ARBA00022692"/>
    </source>
</evidence>
<evidence type="ECO:0000313" key="17">
    <source>
        <dbReference type="Proteomes" id="UP001549320"/>
    </source>
</evidence>
<feature type="transmembrane region" description="Helical" evidence="14">
    <location>
        <begin position="117"/>
        <end position="146"/>
    </location>
</feature>
<comment type="similarity">
    <text evidence="12">Belongs to the cytochrome b561 family.</text>
</comment>
<keyword evidence="11 14" id="KW-0472">Membrane</keyword>
<evidence type="ECO:0000256" key="5">
    <source>
        <dbReference type="ARBA" id="ARBA00022617"/>
    </source>
</evidence>
<dbReference type="InterPro" id="IPR052168">
    <property type="entry name" value="Cytochrome_b561_oxidase"/>
</dbReference>
<comment type="subcellular location">
    <subcellularLocation>
        <location evidence="2">Cell membrane</location>
        <topology evidence="2">Multi-pass membrane protein</topology>
    </subcellularLocation>
</comment>
<keyword evidence="7" id="KW-0479">Metal-binding</keyword>
<feature type="transmembrane region" description="Helical" evidence="14">
    <location>
        <begin position="69"/>
        <end position="87"/>
    </location>
</feature>
<organism evidence="16 17">
    <name type="scientific">Ottowia thiooxydans</name>
    <dbReference type="NCBI Taxonomy" id="219182"/>
    <lineage>
        <taxon>Bacteria</taxon>
        <taxon>Pseudomonadati</taxon>
        <taxon>Pseudomonadota</taxon>
        <taxon>Betaproteobacteria</taxon>
        <taxon>Burkholderiales</taxon>
        <taxon>Comamonadaceae</taxon>
        <taxon>Ottowia</taxon>
    </lineage>
</organism>
<evidence type="ECO:0000256" key="13">
    <source>
        <dbReference type="SAM" id="MobiDB-lite"/>
    </source>
</evidence>
<reference evidence="16 17" key="1">
    <citation type="submission" date="2024-06" db="EMBL/GenBank/DDBJ databases">
        <title>Sorghum-associated microbial communities from plants grown in Nebraska, USA.</title>
        <authorList>
            <person name="Schachtman D."/>
        </authorList>
    </citation>
    <scope>NUCLEOTIDE SEQUENCE [LARGE SCALE GENOMIC DNA]</scope>
    <source>
        <strain evidence="16 17">2709</strain>
    </source>
</reference>
<feature type="transmembrane region" description="Helical" evidence="14">
    <location>
        <begin position="32"/>
        <end position="54"/>
    </location>
</feature>
<evidence type="ECO:0000256" key="4">
    <source>
        <dbReference type="ARBA" id="ARBA00022475"/>
    </source>
</evidence>
<evidence type="ECO:0000256" key="3">
    <source>
        <dbReference type="ARBA" id="ARBA00022448"/>
    </source>
</evidence>
<keyword evidence="5" id="KW-0349">Heme</keyword>
<keyword evidence="10" id="KW-0408">Iron</keyword>
<evidence type="ECO:0000256" key="9">
    <source>
        <dbReference type="ARBA" id="ARBA00022989"/>
    </source>
</evidence>
<proteinExistence type="inferred from homology"/>
<evidence type="ECO:0000256" key="10">
    <source>
        <dbReference type="ARBA" id="ARBA00023004"/>
    </source>
</evidence>